<protein>
    <recommendedName>
        <fullName evidence="2">DUF4132 domain-containing protein</fullName>
    </recommendedName>
</protein>
<dbReference type="Pfam" id="PF13569">
    <property type="entry name" value="DUF4132"/>
    <property type="match status" value="1"/>
</dbReference>
<feature type="domain" description="DUF4132" evidence="2">
    <location>
        <begin position="821"/>
        <end position="1002"/>
    </location>
</feature>
<reference evidence="3 4" key="1">
    <citation type="journal article" date="2019" name="Int. J. Syst. Evol. Microbiol.">
        <title>The Global Catalogue of Microorganisms (GCM) 10K type strain sequencing project: providing services to taxonomists for standard genome sequencing and annotation.</title>
        <authorList>
            <consortium name="The Broad Institute Genomics Platform"/>
            <consortium name="The Broad Institute Genome Sequencing Center for Infectious Disease"/>
            <person name="Wu L."/>
            <person name="Ma J."/>
        </authorList>
    </citation>
    <scope>NUCLEOTIDE SEQUENCE [LARGE SCALE GENOMIC DNA]</scope>
    <source>
        <strain evidence="3 4">JCM 3325</strain>
    </source>
</reference>
<evidence type="ECO:0000313" key="4">
    <source>
        <dbReference type="Proteomes" id="UP001501231"/>
    </source>
</evidence>
<feature type="region of interest" description="Disordered" evidence="1">
    <location>
        <begin position="816"/>
        <end position="836"/>
    </location>
</feature>
<dbReference type="RefSeq" id="WP_344587825.1">
    <property type="nucleotide sequence ID" value="NZ_BAAARW010000005.1"/>
</dbReference>
<dbReference type="EMBL" id="BAAARW010000005">
    <property type="protein sequence ID" value="GAA2407582.1"/>
    <property type="molecule type" value="Genomic_DNA"/>
</dbReference>
<keyword evidence="4" id="KW-1185">Reference proteome</keyword>
<organism evidence="3 4">
    <name type="scientific">Actinomadura vinacea</name>
    <dbReference type="NCBI Taxonomy" id="115336"/>
    <lineage>
        <taxon>Bacteria</taxon>
        <taxon>Bacillati</taxon>
        <taxon>Actinomycetota</taxon>
        <taxon>Actinomycetes</taxon>
        <taxon>Streptosporangiales</taxon>
        <taxon>Thermomonosporaceae</taxon>
        <taxon>Actinomadura</taxon>
    </lineage>
</organism>
<accession>A0ABN3IL29</accession>
<name>A0ABN3IL29_9ACTN</name>
<gene>
    <name evidence="3" type="ORF">GCM10010191_14910</name>
</gene>
<proteinExistence type="predicted"/>
<evidence type="ECO:0000259" key="2">
    <source>
        <dbReference type="Pfam" id="PF13569"/>
    </source>
</evidence>
<sequence>MTMVDHVAPDEDVLTLPDRLLADLHPRRGGTPGPPVEIEEGAAGRIARLVERKGERIEEVLGDSRSDPALVDRARRHLGGGPDPCGAAVVALIVCSKRDDANEAERRFAHGWVEEHGPAFAACALAEITGMSLSPGLGRRSEGGCVPDTAALHDVRSLLAVCGDDEYAAAEKLLAETRSTHSQRVVVSYLVPTRGDWVDECCAARPGLLLASLSTPRHVELLGDRLRLDYQDCWQGYFVTMADGMRAAAVPVLTAAFAPYPEGMAPAGHAEVLDALGVLPLDEAFAAIVDHIDYQPAQAALLTAMDRFPVRAVRVLAPATAGASRKAALATEMLKVHLRKHPGLAASGDLPAAAREIAAAVERVPDAPAGEVPPLLAEPPWTREREPVVIKGLKAPAECTMRWVPGEQEEWAATDSRNCTRPEPHADLQGLALRFRSGNLAFDRQVGLLAAGPDDLVRPLLEVWAEGKPLTTYGDWWRPLVARFGPAMKTIMLKGAQKYPADQEGQVLPFLDAEVAAFMAACLTKPKDARPHALAWFDRHGLDAVPPLVPAAVGRAARLRRDAEAALRLLAGTHSAGAVAEAARAAHGDTAAEAVQAALEIDPLELLAAKPPKIGDWADPAVLPQVLLRGRDRALPAEATRHLMTMLALSKPGEPYPGVARVREACDPESLAEFAWSLFERWQWIGAPAADGWALTALGRLGDDGAVRRLAPLIRAWPGESGHAKAVKGLDVLAEIGTEVALMHLHGIAQRVKFGGLRDQARKKIGEIAEGLGLTAAELADRLVPDLGLDSAGTLVLDYGPRRFTVGFDERLKPVVSGEDGEPRLSLPKPGKNDDPELAPAAYKRFAELKKDVRSIATDQIQRLETAMLDGRCWTPSDFRRFFVEHPLTWHIARRLVWFSEDGDRSAAFRIAEDRTFADVDDEPFTLPESARVLIPHPLLLGEAAEAWAEVLADYEILQPFPQLGRPIEALTEAERENGRLERFEGVTVASGAVLGLARRGWVLEADDHGVQTRMVLGLPGRLYMEAELDPGIYLGDVAAEPEQLLARVAIEAEGIGTGTAEDRRARLSPPLPVSLAVAVSEALADLSGLKGAG</sequence>
<comment type="caution">
    <text evidence="3">The sequence shown here is derived from an EMBL/GenBank/DDBJ whole genome shotgun (WGS) entry which is preliminary data.</text>
</comment>
<dbReference type="Proteomes" id="UP001501231">
    <property type="component" value="Unassembled WGS sequence"/>
</dbReference>
<dbReference type="InterPro" id="IPR025406">
    <property type="entry name" value="DUF4132"/>
</dbReference>
<evidence type="ECO:0000256" key="1">
    <source>
        <dbReference type="SAM" id="MobiDB-lite"/>
    </source>
</evidence>
<evidence type="ECO:0000313" key="3">
    <source>
        <dbReference type="EMBL" id="GAA2407582.1"/>
    </source>
</evidence>